<evidence type="ECO:0000313" key="1">
    <source>
        <dbReference type="EMBL" id="KAG0013686.1"/>
    </source>
</evidence>
<dbReference type="InterPro" id="IPR036426">
    <property type="entry name" value="Bulb-type_lectin_dom_sf"/>
</dbReference>
<proteinExistence type="predicted"/>
<dbReference type="Gene3D" id="2.90.10.10">
    <property type="entry name" value="Bulb-type lectin domain"/>
    <property type="match status" value="1"/>
</dbReference>
<comment type="caution">
    <text evidence="1">The sequence shown here is derived from an EMBL/GenBank/DDBJ whole genome shotgun (WGS) entry which is preliminary data.</text>
</comment>
<evidence type="ECO:0008006" key="3">
    <source>
        <dbReference type="Google" id="ProtNLM"/>
    </source>
</evidence>
<reference evidence="1" key="1">
    <citation type="journal article" date="2020" name="Fungal Divers.">
        <title>Resolving the Mortierellaceae phylogeny through synthesis of multi-gene phylogenetics and phylogenomics.</title>
        <authorList>
            <person name="Vandepol N."/>
            <person name="Liber J."/>
            <person name="Desiro A."/>
            <person name="Na H."/>
            <person name="Kennedy M."/>
            <person name="Barry K."/>
            <person name="Grigoriev I.V."/>
            <person name="Miller A.N."/>
            <person name="O'Donnell K."/>
            <person name="Stajich J.E."/>
            <person name="Bonito G."/>
        </authorList>
    </citation>
    <scope>NUCLEOTIDE SEQUENCE</scope>
    <source>
        <strain evidence="1">NRRL 2769</strain>
    </source>
</reference>
<dbReference type="Proteomes" id="UP000703661">
    <property type="component" value="Unassembled WGS sequence"/>
</dbReference>
<dbReference type="SUPFAM" id="SSF51110">
    <property type="entry name" value="alpha-D-mannose-specific plant lectins"/>
    <property type="match status" value="1"/>
</dbReference>
<organism evidence="1 2">
    <name type="scientific">Entomortierella chlamydospora</name>
    <dbReference type="NCBI Taxonomy" id="101097"/>
    <lineage>
        <taxon>Eukaryota</taxon>
        <taxon>Fungi</taxon>
        <taxon>Fungi incertae sedis</taxon>
        <taxon>Mucoromycota</taxon>
        <taxon>Mortierellomycotina</taxon>
        <taxon>Mortierellomycetes</taxon>
        <taxon>Mortierellales</taxon>
        <taxon>Mortierellaceae</taxon>
        <taxon>Entomortierella</taxon>
    </lineage>
</organism>
<gene>
    <name evidence="1" type="ORF">BGZ80_010916</name>
</gene>
<accession>A0A9P6MV68</accession>
<name>A0A9P6MV68_9FUNG</name>
<protein>
    <recommendedName>
        <fullName evidence="3">Bulb-type lectin domain-containing protein</fullName>
    </recommendedName>
</protein>
<sequence>MGRAMKKAIAKAFSDLAIKISKSHYQGEAIEGEGRQNMVLVTYMFHAASPLWTVEKPTVPVRGQLGSAVYSLNPHSARTVYEYGLAFLTDAAGCVTGSVSYQAKVVHDENKKMSVESSSITFSTGIHYLPQNNTTHAKRLSIRSPSKGQICKRGDNRAMMQCVAQDTIVCGFGLTSGGRIYSSVGHYAELQDDMNICTTDNKGNKYCCAMTQERWGKAGPYRAVMDGFGILAFTDKNNTFRGFLTTINLTPGLQPQDYMYRLTMQNDGNLIMYRGMDNSIPLWASHTQAPFPQYTVDTPCTGRLYMWMVQEQFF</sequence>
<evidence type="ECO:0000313" key="2">
    <source>
        <dbReference type="Proteomes" id="UP000703661"/>
    </source>
</evidence>
<dbReference type="EMBL" id="JAAAID010000814">
    <property type="protein sequence ID" value="KAG0013686.1"/>
    <property type="molecule type" value="Genomic_DNA"/>
</dbReference>
<keyword evidence="2" id="KW-1185">Reference proteome</keyword>
<dbReference type="AlphaFoldDB" id="A0A9P6MV68"/>